<keyword evidence="9" id="KW-1185">Reference proteome</keyword>
<evidence type="ECO:0000256" key="6">
    <source>
        <dbReference type="SAM" id="Coils"/>
    </source>
</evidence>
<reference evidence="10 11" key="1">
    <citation type="submission" date="2025-04" db="UniProtKB">
        <authorList>
            <consortium name="RefSeq"/>
        </authorList>
    </citation>
    <scope>IDENTIFICATION</scope>
    <source>
        <tissue evidence="10 11">Gonad</tissue>
    </source>
</reference>
<name>A0A6P4Y436_BRABE</name>
<feature type="compositionally biased region" description="Basic and acidic residues" evidence="7">
    <location>
        <begin position="98"/>
        <end position="111"/>
    </location>
</feature>
<evidence type="ECO:0000256" key="1">
    <source>
        <dbReference type="ARBA" id="ARBA00004138"/>
    </source>
</evidence>
<protein>
    <submittedName>
        <fullName evidence="10">Enkurin-like isoform X1</fullName>
    </submittedName>
    <submittedName>
        <fullName evidence="11">Enkurin-like isoform X2</fullName>
    </submittedName>
</protein>
<dbReference type="OrthoDB" id="2123594at2759"/>
<comment type="subcellular location">
    <subcellularLocation>
        <location evidence="1">Cell projection</location>
        <location evidence="1">Cilium</location>
    </subcellularLocation>
    <subcellularLocation>
        <location evidence="2">Cytoplasm</location>
        <location evidence="2">Cytoskeleton</location>
    </subcellularLocation>
</comment>
<accession>A0A6P4Y436</accession>
<sequence length="276" mass="31798">MATAYYGRPPPPEESIYNLIPREEIKPSKPARFVEGKPGIIKNAGYTSKFNDTVKTELKKDKAPAKTMGPAKVDVSPPKEFLKKHQKEPQLPAKKAFHYPDEDKRRPAVPRKEEKPLMGLQTNKNFITTNAVENIMSVPKKPVAKYADTPKGATFDLDPSGLNPKYVHKKDYGKTPEYLNRRKEEVQRAQEEYDAYVREHFRRGAMKSLSEAERQMMLDGLKNNWELLHHQYQGLSVVTDTAPKKARKERMEAEMKQLERDIEAIEKHKTIYIANH</sequence>
<dbReference type="GO" id="GO:0001669">
    <property type="term" value="C:acrosomal vesicle"/>
    <property type="evidence" value="ECO:0007669"/>
    <property type="project" value="TreeGrafter"/>
</dbReference>
<keyword evidence="4" id="KW-0206">Cytoskeleton</keyword>
<dbReference type="RefSeq" id="XP_019613442.1">
    <property type="nucleotide sequence ID" value="XM_019757883.1"/>
</dbReference>
<dbReference type="KEGG" id="bbel:109461510"/>
<dbReference type="PANTHER" id="PTHR21490">
    <property type="entry name" value="ENKURIN-RELATED"/>
    <property type="match status" value="1"/>
</dbReference>
<dbReference type="GO" id="GO:0005516">
    <property type="term" value="F:calmodulin binding"/>
    <property type="evidence" value="ECO:0007669"/>
    <property type="project" value="TreeGrafter"/>
</dbReference>
<feature type="region of interest" description="Disordered" evidence="7">
    <location>
        <begin position="1"/>
        <end position="21"/>
    </location>
</feature>
<keyword evidence="3" id="KW-0963">Cytoplasm</keyword>
<evidence type="ECO:0000256" key="5">
    <source>
        <dbReference type="ARBA" id="ARBA00023273"/>
    </source>
</evidence>
<dbReference type="PROSITE" id="PS51665">
    <property type="entry name" value="ENKURIN"/>
    <property type="match status" value="1"/>
</dbReference>
<dbReference type="GO" id="GO:0005879">
    <property type="term" value="C:axonemal microtubule"/>
    <property type="evidence" value="ECO:0007669"/>
    <property type="project" value="TreeGrafter"/>
</dbReference>
<dbReference type="Proteomes" id="UP000515135">
    <property type="component" value="Unplaced"/>
</dbReference>
<evidence type="ECO:0000313" key="11">
    <source>
        <dbReference type="RefSeq" id="XP_019613442.1"/>
    </source>
</evidence>
<evidence type="ECO:0000256" key="7">
    <source>
        <dbReference type="SAM" id="MobiDB-lite"/>
    </source>
</evidence>
<dbReference type="Pfam" id="PF13864">
    <property type="entry name" value="Enkurin"/>
    <property type="match status" value="1"/>
</dbReference>
<evidence type="ECO:0000256" key="3">
    <source>
        <dbReference type="ARBA" id="ARBA00022490"/>
    </source>
</evidence>
<evidence type="ECO:0000256" key="2">
    <source>
        <dbReference type="ARBA" id="ARBA00004245"/>
    </source>
</evidence>
<keyword evidence="6" id="KW-0175">Coiled coil</keyword>
<organism evidence="9 11">
    <name type="scientific">Branchiostoma belcheri</name>
    <name type="common">Amphioxus</name>
    <dbReference type="NCBI Taxonomy" id="7741"/>
    <lineage>
        <taxon>Eukaryota</taxon>
        <taxon>Metazoa</taxon>
        <taxon>Chordata</taxon>
        <taxon>Cephalochordata</taxon>
        <taxon>Leptocardii</taxon>
        <taxon>Amphioxiformes</taxon>
        <taxon>Branchiostomatidae</taxon>
        <taxon>Branchiostoma</taxon>
    </lineage>
</organism>
<gene>
    <name evidence="10 11" type="primary">LOC109461510</name>
</gene>
<evidence type="ECO:0000313" key="10">
    <source>
        <dbReference type="RefSeq" id="XP_019613441.1"/>
    </source>
</evidence>
<feature type="domain" description="Enkurin" evidence="8">
    <location>
        <begin position="181"/>
        <end position="273"/>
    </location>
</feature>
<feature type="region of interest" description="Disordered" evidence="7">
    <location>
        <begin position="59"/>
        <end position="111"/>
    </location>
</feature>
<dbReference type="GeneID" id="109461510"/>
<evidence type="ECO:0000313" key="9">
    <source>
        <dbReference type="Proteomes" id="UP000515135"/>
    </source>
</evidence>
<dbReference type="AlphaFoldDB" id="A0A6P4Y436"/>
<evidence type="ECO:0000256" key="4">
    <source>
        <dbReference type="ARBA" id="ARBA00023212"/>
    </source>
</evidence>
<keyword evidence="5" id="KW-0966">Cell projection</keyword>
<evidence type="ECO:0000259" key="8">
    <source>
        <dbReference type="PROSITE" id="PS51665"/>
    </source>
</evidence>
<dbReference type="InterPro" id="IPR027012">
    <property type="entry name" value="Enkurin_dom"/>
</dbReference>
<dbReference type="InterPro" id="IPR052102">
    <property type="entry name" value="Enkurin_domain-protein"/>
</dbReference>
<dbReference type="RefSeq" id="XP_019613441.1">
    <property type="nucleotide sequence ID" value="XM_019757882.1"/>
</dbReference>
<proteinExistence type="predicted"/>
<dbReference type="PANTHER" id="PTHR21490:SF0">
    <property type="entry name" value="ENKURIN"/>
    <property type="match status" value="1"/>
</dbReference>
<feature type="coiled-coil region" evidence="6">
    <location>
        <begin position="248"/>
        <end position="275"/>
    </location>
</feature>